<dbReference type="AlphaFoldDB" id="A0A2N3LD46"/>
<dbReference type="RefSeq" id="WP_101356724.1">
    <property type="nucleotide sequence ID" value="NZ_PIQO01000041.1"/>
</dbReference>
<gene>
    <name evidence="1" type="ORF">CWO92_24085</name>
</gene>
<evidence type="ECO:0000313" key="2">
    <source>
        <dbReference type="Proteomes" id="UP000233440"/>
    </source>
</evidence>
<dbReference type="EMBL" id="PIQO01000041">
    <property type="protein sequence ID" value="PKR82485.1"/>
    <property type="molecule type" value="Genomic_DNA"/>
</dbReference>
<accession>A0A2N3LD46</accession>
<comment type="caution">
    <text evidence="1">The sequence shown here is derived from an EMBL/GenBank/DDBJ whole genome shotgun (WGS) entry which is preliminary data.</text>
</comment>
<dbReference type="Proteomes" id="UP000233440">
    <property type="component" value="Unassembled WGS sequence"/>
</dbReference>
<organism evidence="1 2">
    <name type="scientific">Heyndrickxia camelliae</name>
    <dbReference type="NCBI Taxonomy" id="1707093"/>
    <lineage>
        <taxon>Bacteria</taxon>
        <taxon>Bacillati</taxon>
        <taxon>Bacillota</taxon>
        <taxon>Bacilli</taxon>
        <taxon>Bacillales</taxon>
        <taxon>Bacillaceae</taxon>
        <taxon>Heyndrickxia</taxon>
    </lineage>
</organism>
<proteinExistence type="predicted"/>
<name>A0A2N3LD46_9BACI</name>
<keyword evidence="2" id="KW-1185">Reference proteome</keyword>
<protein>
    <submittedName>
        <fullName evidence="1">Uncharacterized protein</fullName>
    </submittedName>
</protein>
<sequence>MRKALKWTTVENNKWASKISETNYLIVMIQNANAGGYTLTYIDCELSDYTEKECEDVRLRFNLDPSNKKLFAVRLSEHYGHYEWKTHCKDFVSLIEELHDATSFDLNLL</sequence>
<evidence type="ECO:0000313" key="1">
    <source>
        <dbReference type="EMBL" id="PKR82485.1"/>
    </source>
</evidence>
<reference evidence="1 2" key="1">
    <citation type="submission" date="2017-11" db="EMBL/GenBank/DDBJ databases">
        <title>Bacillus camelliae sp. nov., isolated from pu'er tea.</title>
        <authorList>
            <person name="Niu L."/>
        </authorList>
    </citation>
    <scope>NUCLEOTIDE SEQUENCE [LARGE SCALE GENOMIC DNA]</scope>
    <source>
        <strain evidence="1 2">7578-1</strain>
    </source>
</reference>
<dbReference type="OrthoDB" id="9959130at2"/>